<keyword evidence="3" id="KW-1185">Reference proteome</keyword>
<sequence>AIINSTITPNMTFTKTSQKFGQWADSRANTVYGLGFSTEQQLQQVLVDMESELTLRHFGFDKDSHVVQIMC</sequence>
<dbReference type="InterPro" id="IPR045027">
    <property type="entry name" value="Homer"/>
</dbReference>
<evidence type="ECO:0000313" key="2">
    <source>
        <dbReference type="EMBL" id="MEQ2219433.1"/>
    </source>
</evidence>
<dbReference type="PROSITE" id="PS50229">
    <property type="entry name" value="WH1"/>
    <property type="match status" value="1"/>
</dbReference>
<comment type="caution">
    <text evidence="2">The sequence shown here is derived from an EMBL/GenBank/DDBJ whole genome shotgun (WGS) entry which is preliminary data.</text>
</comment>
<dbReference type="SUPFAM" id="SSF50729">
    <property type="entry name" value="PH domain-like"/>
    <property type="match status" value="1"/>
</dbReference>
<protein>
    <submittedName>
        <fullName evidence="2">Homer protein 3</fullName>
    </submittedName>
</protein>
<organism evidence="2 3">
    <name type="scientific">Xenoophorus captivus</name>
    <dbReference type="NCBI Taxonomy" id="1517983"/>
    <lineage>
        <taxon>Eukaryota</taxon>
        <taxon>Metazoa</taxon>
        <taxon>Chordata</taxon>
        <taxon>Craniata</taxon>
        <taxon>Vertebrata</taxon>
        <taxon>Euteleostomi</taxon>
        <taxon>Actinopterygii</taxon>
        <taxon>Neopterygii</taxon>
        <taxon>Teleostei</taxon>
        <taxon>Neoteleostei</taxon>
        <taxon>Acanthomorphata</taxon>
        <taxon>Ovalentaria</taxon>
        <taxon>Atherinomorphae</taxon>
        <taxon>Cyprinodontiformes</taxon>
        <taxon>Goodeidae</taxon>
        <taxon>Xenoophorus</taxon>
    </lineage>
</organism>
<feature type="domain" description="WH1" evidence="1">
    <location>
        <begin position="1"/>
        <end position="56"/>
    </location>
</feature>
<dbReference type="InterPro" id="IPR000697">
    <property type="entry name" value="WH1/EVH1_dom"/>
</dbReference>
<name>A0ABV0SIA3_9TELE</name>
<gene>
    <name evidence="2" type="primary">HOMER3_1</name>
    <name evidence="2" type="ORF">XENOCAPTIV_017869</name>
</gene>
<accession>A0ABV0SIA3</accession>
<reference evidence="2 3" key="1">
    <citation type="submission" date="2021-06" db="EMBL/GenBank/DDBJ databases">
        <authorList>
            <person name="Palmer J.M."/>
        </authorList>
    </citation>
    <scope>NUCLEOTIDE SEQUENCE [LARGE SCALE GENOMIC DNA]</scope>
    <source>
        <strain evidence="2 3">XC_2019</strain>
        <tissue evidence="2">Muscle</tissue>
    </source>
</reference>
<dbReference type="EMBL" id="JAHRIN010079356">
    <property type="protein sequence ID" value="MEQ2219433.1"/>
    <property type="molecule type" value="Genomic_DNA"/>
</dbReference>
<evidence type="ECO:0000259" key="1">
    <source>
        <dbReference type="PROSITE" id="PS50229"/>
    </source>
</evidence>
<evidence type="ECO:0000313" key="3">
    <source>
        <dbReference type="Proteomes" id="UP001434883"/>
    </source>
</evidence>
<dbReference type="PANTHER" id="PTHR10918">
    <property type="entry name" value="HOMER"/>
    <property type="match status" value="1"/>
</dbReference>
<proteinExistence type="predicted"/>
<dbReference type="Gene3D" id="2.30.29.30">
    <property type="entry name" value="Pleckstrin-homology domain (PH domain)/Phosphotyrosine-binding domain (PTB)"/>
    <property type="match status" value="1"/>
</dbReference>
<dbReference type="InterPro" id="IPR011993">
    <property type="entry name" value="PH-like_dom_sf"/>
</dbReference>
<dbReference type="Pfam" id="PF00568">
    <property type="entry name" value="WH1"/>
    <property type="match status" value="1"/>
</dbReference>
<dbReference type="Proteomes" id="UP001434883">
    <property type="component" value="Unassembled WGS sequence"/>
</dbReference>
<feature type="non-terminal residue" evidence="2">
    <location>
        <position position="1"/>
    </location>
</feature>